<keyword evidence="1" id="KW-0812">Transmembrane</keyword>
<feature type="transmembrane region" description="Helical" evidence="1">
    <location>
        <begin position="60"/>
        <end position="80"/>
    </location>
</feature>
<evidence type="ECO:0000313" key="2">
    <source>
        <dbReference type="EMBL" id="MBB5429623.1"/>
    </source>
</evidence>
<dbReference type="Proteomes" id="UP000592780">
    <property type="component" value="Unassembled WGS sequence"/>
</dbReference>
<keyword evidence="3" id="KW-1185">Reference proteome</keyword>
<comment type="caution">
    <text evidence="2">The sequence shown here is derived from an EMBL/GenBank/DDBJ whole genome shotgun (WGS) entry which is preliminary data.</text>
</comment>
<proteinExistence type="predicted"/>
<name>A0A7W8VB73_PARAM</name>
<protein>
    <submittedName>
        <fullName evidence="2">Uncharacterized protein</fullName>
    </submittedName>
</protein>
<keyword evidence="1" id="KW-0472">Membrane</keyword>
<feature type="transmembrane region" description="Helical" evidence="1">
    <location>
        <begin position="22"/>
        <end position="40"/>
    </location>
</feature>
<accession>A0A7W8VB73</accession>
<dbReference type="EMBL" id="JACHDD010000036">
    <property type="protein sequence ID" value="MBB5429623.1"/>
    <property type="molecule type" value="Genomic_DNA"/>
</dbReference>
<organism evidence="2 3">
    <name type="scientific">Paraburkholderia atlantica</name>
    <dbReference type="NCBI Taxonomy" id="2654982"/>
    <lineage>
        <taxon>Bacteria</taxon>
        <taxon>Pseudomonadati</taxon>
        <taxon>Pseudomonadota</taxon>
        <taxon>Betaproteobacteria</taxon>
        <taxon>Burkholderiales</taxon>
        <taxon>Burkholderiaceae</taxon>
        <taxon>Paraburkholderia</taxon>
    </lineage>
</organism>
<dbReference type="AlphaFoldDB" id="A0A7W8VB73"/>
<keyword evidence="1" id="KW-1133">Transmembrane helix</keyword>
<evidence type="ECO:0000313" key="3">
    <source>
        <dbReference type="Proteomes" id="UP000592780"/>
    </source>
</evidence>
<gene>
    <name evidence="2" type="ORF">HDG40_007821</name>
</gene>
<feature type="transmembrane region" description="Helical" evidence="1">
    <location>
        <begin position="87"/>
        <end position="108"/>
    </location>
</feature>
<sequence length="136" mass="14913">MSATTAVQTDQPLPLVRFITRVYAQLVLAAFALVPSYLIGYLHLFQNPTLEFENHPFHEFAIAAATLEALFVTYVAWQCYRSSGEPLLRWMTLAFLGFVLIYALHGAFTIPVVRTGVAPDDVNPAASRASVVSPAA</sequence>
<reference evidence="2 3" key="1">
    <citation type="submission" date="2020-08" db="EMBL/GenBank/DDBJ databases">
        <title>Genomic Encyclopedia of Type Strains, Phase IV (KMG-V): Genome sequencing to study the core and pangenomes of soil and plant-associated prokaryotes.</title>
        <authorList>
            <person name="Whitman W."/>
        </authorList>
    </citation>
    <scope>NUCLEOTIDE SEQUENCE [LARGE SCALE GENOMIC DNA]</scope>
    <source>
        <strain evidence="2 3">JPY158</strain>
    </source>
</reference>
<evidence type="ECO:0000256" key="1">
    <source>
        <dbReference type="SAM" id="Phobius"/>
    </source>
</evidence>